<dbReference type="Pfam" id="PF05834">
    <property type="entry name" value="Lycopene_cycl"/>
    <property type="match status" value="1"/>
</dbReference>
<accession>A0A3N4EB22</accession>
<dbReference type="SUPFAM" id="SSF51905">
    <property type="entry name" value="FAD/NAD(P)-binding domain"/>
    <property type="match status" value="2"/>
</dbReference>
<dbReference type="PANTHER" id="PTHR39757">
    <property type="match status" value="1"/>
</dbReference>
<dbReference type="OrthoDB" id="5793379at2"/>
<organism evidence="2 4">
    <name type="scientific">Shewanella psychromarinicola</name>
    <dbReference type="NCBI Taxonomy" id="2487742"/>
    <lineage>
        <taxon>Bacteria</taxon>
        <taxon>Pseudomonadati</taxon>
        <taxon>Pseudomonadota</taxon>
        <taxon>Gammaproteobacteria</taxon>
        <taxon>Alteromonadales</taxon>
        <taxon>Shewanellaceae</taxon>
        <taxon>Shewanella</taxon>
    </lineage>
</organism>
<name>A0A3N4EB22_9GAMM</name>
<sequence>MSRLHNNLNKITKLDIAIIGGGSAGISLAAKLNNVSAVVVEPRTPIERDCSWALWANYAQKTQFQTAIKGSWQQWRVTDHHTEVLHSSDQFHYISLSSAKYMGQCEKNLAEGVDLIRATAEDILTEGIGGSFSAGGQQYKAEKIYDSRPLKVSEDSLKQHFLGWEIRTKAPISDPQIATLMDFRVDQSRGLHFIYVLPFSDRRLLIESTMISKKLEDKEWYRQAIYQWLKEQEIEIEETLAEETGIIPMQSINPLDIKSGAIGAASGAVRLSSGYAFASIQEQISKLAECISCGDFSVPAPIHPFLNHMDKIFNGVLMAHPELGVTIMMRTAKALDADGFARFMLGSATLIDWAKVILAMPKVSFLKQIFRQ</sequence>
<dbReference type="KEGG" id="spsr:EGC80_11285"/>
<evidence type="ECO:0000313" key="3">
    <source>
        <dbReference type="Proteomes" id="UP000273778"/>
    </source>
</evidence>
<dbReference type="PANTHER" id="PTHR39757:SF5">
    <property type="entry name" value="OS02G0190600 PROTEIN"/>
    <property type="match status" value="1"/>
</dbReference>
<dbReference type="RefSeq" id="WP_124013305.1">
    <property type="nucleotide sequence ID" value="NZ_CP034073.1"/>
</dbReference>
<reference evidence="1 3" key="1">
    <citation type="submission" date="2018-11" db="EMBL/GenBank/DDBJ databases">
        <title>Shewanella sp. M2.</title>
        <authorList>
            <person name="Hwang Y.J."/>
            <person name="Hwang C.Y."/>
        </authorList>
    </citation>
    <scope>NUCLEOTIDE SEQUENCE [LARGE SCALE GENOMIC DNA]</scope>
    <source>
        <strain evidence="1 3">M2</strain>
    </source>
</reference>
<dbReference type="EMBL" id="CP034073">
    <property type="protein sequence ID" value="AZG35437.1"/>
    <property type="molecule type" value="Genomic_DNA"/>
</dbReference>
<evidence type="ECO:0000313" key="1">
    <source>
        <dbReference type="EMBL" id="AZG35437.1"/>
    </source>
</evidence>
<reference evidence="2" key="3">
    <citation type="submission" date="2018-11" db="EMBL/GenBank/DDBJ databases">
        <authorList>
            <person name="Hwang Y.J."/>
            <person name="Hwang C.Y."/>
        </authorList>
    </citation>
    <scope>NUCLEOTIDE SEQUENCE</scope>
    <source>
        <strain evidence="2">R106</strain>
    </source>
</reference>
<dbReference type="Proteomes" id="UP000273778">
    <property type="component" value="Chromosome"/>
</dbReference>
<evidence type="ECO:0000313" key="4">
    <source>
        <dbReference type="Proteomes" id="UP000278855"/>
    </source>
</evidence>
<dbReference type="EMBL" id="RKKB01000006">
    <property type="protein sequence ID" value="RPA31171.1"/>
    <property type="molecule type" value="Genomic_DNA"/>
</dbReference>
<dbReference type="AlphaFoldDB" id="A0A3N4EB22"/>
<proteinExistence type="predicted"/>
<dbReference type="InterPro" id="IPR036188">
    <property type="entry name" value="FAD/NAD-bd_sf"/>
</dbReference>
<keyword evidence="3" id="KW-1185">Reference proteome</keyword>
<protein>
    <submittedName>
        <fullName evidence="2">Lycopene cyclase</fullName>
    </submittedName>
</protein>
<reference evidence="4" key="2">
    <citation type="submission" date="2018-11" db="EMBL/GenBank/DDBJ databases">
        <title>Shewanella sp. R106.</title>
        <authorList>
            <person name="Hwang Y.J."/>
            <person name="Hwang C.Y."/>
        </authorList>
    </citation>
    <scope>NUCLEOTIDE SEQUENCE [LARGE SCALE GENOMIC DNA]</scope>
    <source>
        <strain evidence="4">R106</strain>
    </source>
</reference>
<dbReference type="Proteomes" id="UP000278855">
    <property type="component" value="Unassembled WGS sequence"/>
</dbReference>
<gene>
    <name evidence="2" type="ORF">EGC77_14530</name>
    <name evidence="1" type="ORF">EGC80_11285</name>
</gene>
<evidence type="ECO:0000313" key="2">
    <source>
        <dbReference type="EMBL" id="RPA31171.1"/>
    </source>
</evidence>